<accession>A0AAN9PWS7</accession>
<gene>
    <name evidence="1" type="ORF">VNO77_37587</name>
</gene>
<protein>
    <submittedName>
        <fullName evidence="1">Uncharacterized protein</fullName>
    </submittedName>
</protein>
<evidence type="ECO:0000313" key="1">
    <source>
        <dbReference type="EMBL" id="KAK7313142.1"/>
    </source>
</evidence>
<organism evidence="1 2">
    <name type="scientific">Canavalia gladiata</name>
    <name type="common">Sword bean</name>
    <name type="synonym">Dolichos gladiatus</name>
    <dbReference type="NCBI Taxonomy" id="3824"/>
    <lineage>
        <taxon>Eukaryota</taxon>
        <taxon>Viridiplantae</taxon>
        <taxon>Streptophyta</taxon>
        <taxon>Embryophyta</taxon>
        <taxon>Tracheophyta</taxon>
        <taxon>Spermatophyta</taxon>
        <taxon>Magnoliopsida</taxon>
        <taxon>eudicotyledons</taxon>
        <taxon>Gunneridae</taxon>
        <taxon>Pentapetalae</taxon>
        <taxon>rosids</taxon>
        <taxon>fabids</taxon>
        <taxon>Fabales</taxon>
        <taxon>Fabaceae</taxon>
        <taxon>Papilionoideae</taxon>
        <taxon>50 kb inversion clade</taxon>
        <taxon>NPAAA clade</taxon>
        <taxon>indigoferoid/millettioid clade</taxon>
        <taxon>Phaseoleae</taxon>
        <taxon>Canavalia</taxon>
    </lineage>
</organism>
<name>A0AAN9PWS7_CANGL</name>
<comment type="caution">
    <text evidence="1">The sequence shown here is derived from an EMBL/GenBank/DDBJ whole genome shotgun (WGS) entry which is preliminary data.</text>
</comment>
<dbReference type="EMBL" id="JAYMYQ010000009">
    <property type="protein sequence ID" value="KAK7313142.1"/>
    <property type="molecule type" value="Genomic_DNA"/>
</dbReference>
<reference evidence="1 2" key="1">
    <citation type="submission" date="2024-01" db="EMBL/GenBank/DDBJ databases">
        <title>The genomes of 5 underutilized Papilionoideae crops provide insights into root nodulation and disease resistanc.</title>
        <authorList>
            <person name="Jiang F."/>
        </authorList>
    </citation>
    <scope>NUCLEOTIDE SEQUENCE [LARGE SCALE GENOMIC DNA]</scope>
    <source>
        <strain evidence="1">LVBAO_FW01</strain>
        <tissue evidence="1">Leaves</tissue>
    </source>
</reference>
<evidence type="ECO:0000313" key="2">
    <source>
        <dbReference type="Proteomes" id="UP001367508"/>
    </source>
</evidence>
<sequence length="139" mass="15566">MMSTTMSNDEQNHPKIKRRQQQCHIIPNDAEGIPTSPTLRFSGSSLPQFEVVLRSEEDTIIGLKSRPYSNSKLPSPYLHFAPPPFCLYKCIRVENFSLSIVAPMVVRRSLSFTRGAASKHHMIFTDFSSSSTATSTFVA</sequence>
<dbReference type="AlphaFoldDB" id="A0AAN9PWS7"/>
<keyword evidence="2" id="KW-1185">Reference proteome</keyword>
<proteinExistence type="predicted"/>
<dbReference type="Proteomes" id="UP001367508">
    <property type="component" value="Unassembled WGS sequence"/>
</dbReference>